<evidence type="ECO:0000256" key="8">
    <source>
        <dbReference type="ARBA" id="ARBA00022989"/>
    </source>
</evidence>
<evidence type="ECO:0000313" key="13">
    <source>
        <dbReference type="Proteomes" id="UP000008207"/>
    </source>
</evidence>
<evidence type="ECO:0000256" key="11">
    <source>
        <dbReference type="SAM" id="MobiDB-lite"/>
    </source>
</evidence>
<feature type="region of interest" description="Disordered" evidence="11">
    <location>
        <begin position="45"/>
        <end position="74"/>
    </location>
</feature>
<keyword evidence="12" id="KW-0966">Cell projection</keyword>
<evidence type="ECO:0000256" key="1">
    <source>
        <dbReference type="ARBA" id="ARBA00002254"/>
    </source>
</evidence>
<keyword evidence="9 10" id="KW-0472">Membrane</keyword>
<dbReference type="EMBL" id="CP001349">
    <property type="protein sequence ID" value="ACL59579.1"/>
    <property type="molecule type" value="Genomic_DNA"/>
</dbReference>
<evidence type="ECO:0000256" key="9">
    <source>
        <dbReference type="ARBA" id="ARBA00023136"/>
    </source>
</evidence>
<reference evidence="12 13" key="1">
    <citation type="submission" date="2009-01" db="EMBL/GenBank/DDBJ databases">
        <title>Complete sequence of chromosome of Methylobacterium nodulans ORS 2060.</title>
        <authorList>
            <consortium name="US DOE Joint Genome Institute"/>
            <person name="Lucas S."/>
            <person name="Copeland A."/>
            <person name="Lapidus A."/>
            <person name="Glavina del Rio T."/>
            <person name="Dalin E."/>
            <person name="Tice H."/>
            <person name="Bruce D."/>
            <person name="Goodwin L."/>
            <person name="Pitluck S."/>
            <person name="Sims D."/>
            <person name="Brettin T."/>
            <person name="Detter J.C."/>
            <person name="Han C."/>
            <person name="Larimer F."/>
            <person name="Land M."/>
            <person name="Hauser L."/>
            <person name="Kyrpides N."/>
            <person name="Ivanova N."/>
            <person name="Marx C.J."/>
            <person name="Richardson P."/>
        </authorList>
    </citation>
    <scope>NUCLEOTIDE SEQUENCE [LARGE SCALE GENOMIC DNA]</scope>
    <source>
        <strain evidence="13">LMG 21967 / CNCM I-2342 / ORS 2060</strain>
    </source>
</reference>
<keyword evidence="6 10" id="KW-0812">Transmembrane</keyword>
<keyword evidence="5 10" id="KW-0145">Chemotaxis</keyword>
<comment type="subcellular location">
    <subcellularLocation>
        <location evidence="10">Cell inner membrane</location>
    </subcellularLocation>
    <subcellularLocation>
        <location evidence="2">Cell membrane</location>
        <topology evidence="2">Single-pass membrane protein</topology>
    </subcellularLocation>
</comment>
<dbReference type="GO" id="GO:0006935">
    <property type="term" value="P:chemotaxis"/>
    <property type="evidence" value="ECO:0007669"/>
    <property type="project" value="UniProtKB-KW"/>
</dbReference>
<dbReference type="GO" id="GO:0071978">
    <property type="term" value="P:bacterial-type flagellum-dependent swarming motility"/>
    <property type="evidence" value="ECO:0007669"/>
    <property type="project" value="TreeGrafter"/>
</dbReference>
<dbReference type="KEGG" id="mno:Mnod_4714"/>
<evidence type="ECO:0000256" key="7">
    <source>
        <dbReference type="ARBA" id="ARBA00022779"/>
    </source>
</evidence>
<dbReference type="Proteomes" id="UP000008207">
    <property type="component" value="Chromosome"/>
</dbReference>
<name>B8IEK7_METNO</name>
<accession>B8IEK7</accession>
<organism evidence="12 13">
    <name type="scientific">Methylobacterium nodulans (strain LMG 21967 / CNCM I-2342 / ORS 2060)</name>
    <dbReference type="NCBI Taxonomy" id="460265"/>
    <lineage>
        <taxon>Bacteria</taxon>
        <taxon>Pseudomonadati</taxon>
        <taxon>Pseudomonadota</taxon>
        <taxon>Alphaproteobacteria</taxon>
        <taxon>Hyphomicrobiales</taxon>
        <taxon>Methylobacteriaceae</taxon>
        <taxon>Methylobacterium</taxon>
    </lineage>
</organism>
<keyword evidence="12" id="KW-0282">Flagellum</keyword>
<dbReference type="Pfam" id="PF03748">
    <property type="entry name" value="FliL"/>
    <property type="match status" value="1"/>
</dbReference>
<dbReference type="GO" id="GO:0009425">
    <property type="term" value="C:bacterial-type flagellum basal body"/>
    <property type="evidence" value="ECO:0007669"/>
    <property type="project" value="InterPro"/>
</dbReference>
<proteinExistence type="inferred from homology"/>
<gene>
    <name evidence="12" type="ordered locus">Mnod_4714</name>
</gene>
<sequence>MSTDKESGAAAGPAARQVRPGSFCRLNDALTVFLYLPEGQPPVRAGTGLQRAMAKKPKRAPDDEEGAEGEARPPGGSRKRLVLIALAAVLLLGGGGGGYLFLKSRAAHAEKQAAETKAPVAFMDLREMVMNLTSDIGQSQTRFIKLKVALEVRDAKVAAEIQPLMPRVEDAFQVYIRELRPTDFEGSMGTYRLREELLRRVNVAVYPAKVDAVLFKEFVIQ</sequence>
<evidence type="ECO:0000313" key="12">
    <source>
        <dbReference type="EMBL" id="ACL59579.1"/>
    </source>
</evidence>
<evidence type="ECO:0000256" key="10">
    <source>
        <dbReference type="RuleBase" id="RU364125"/>
    </source>
</evidence>
<keyword evidence="7 10" id="KW-0283">Flagellar rotation</keyword>
<evidence type="ECO:0000256" key="5">
    <source>
        <dbReference type="ARBA" id="ARBA00022500"/>
    </source>
</evidence>
<comment type="function">
    <text evidence="1 10">Controls the rotational direction of flagella during chemotaxis.</text>
</comment>
<keyword evidence="8 10" id="KW-1133">Transmembrane helix</keyword>
<dbReference type="AlphaFoldDB" id="B8IEK7"/>
<evidence type="ECO:0000256" key="6">
    <source>
        <dbReference type="ARBA" id="ARBA00022692"/>
    </source>
</evidence>
<dbReference type="HOGENOM" id="CLU_099018_2_1_5"/>
<feature type="transmembrane region" description="Helical" evidence="10">
    <location>
        <begin position="81"/>
        <end position="102"/>
    </location>
</feature>
<comment type="similarity">
    <text evidence="3 10">Belongs to the FliL family.</text>
</comment>
<keyword evidence="10" id="KW-0997">Cell inner membrane</keyword>
<protein>
    <recommendedName>
        <fullName evidence="10">Flagellar protein FliL</fullName>
    </recommendedName>
</protein>
<evidence type="ECO:0000256" key="3">
    <source>
        <dbReference type="ARBA" id="ARBA00008281"/>
    </source>
</evidence>
<dbReference type="NCBIfam" id="NF009420">
    <property type="entry name" value="PRK12785.1"/>
    <property type="match status" value="1"/>
</dbReference>
<dbReference type="PANTHER" id="PTHR35091">
    <property type="entry name" value="FLAGELLAR PROTEIN FLIL"/>
    <property type="match status" value="1"/>
</dbReference>
<dbReference type="STRING" id="460265.Mnod_4714"/>
<evidence type="ECO:0000256" key="2">
    <source>
        <dbReference type="ARBA" id="ARBA00004162"/>
    </source>
</evidence>
<dbReference type="eggNOG" id="COG1580">
    <property type="taxonomic scope" value="Bacteria"/>
</dbReference>
<dbReference type="PANTHER" id="PTHR35091:SF2">
    <property type="entry name" value="FLAGELLAR PROTEIN FLIL"/>
    <property type="match status" value="1"/>
</dbReference>
<keyword evidence="13" id="KW-1185">Reference proteome</keyword>
<evidence type="ECO:0000256" key="4">
    <source>
        <dbReference type="ARBA" id="ARBA00022475"/>
    </source>
</evidence>
<dbReference type="InterPro" id="IPR005503">
    <property type="entry name" value="FliL"/>
</dbReference>
<dbReference type="GO" id="GO:0005886">
    <property type="term" value="C:plasma membrane"/>
    <property type="evidence" value="ECO:0007669"/>
    <property type="project" value="UniProtKB-SubCell"/>
</dbReference>
<keyword evidence="12" id="KW-0969">Cilium</keyword>
<keyword evidence="4" id="KW-1003">Cell membrane</keyword>